<evidence type="ECO:0000256" key="1">
    <source>
        <dbReference type="ARBA" id="ARBA00006420"/>
    </source>
</evidence>
<feature type="domain" description="NIF system FeS cluster assembly NifU C-terminal" evidence="4">
    <location>
        <begin position="187"/>
        <end position="254"/>
    </location>
</feature>
<evidence type="ECO:0000259" key="4">
    <source>
        <dbReference type="Pfam" id="PF01106"/>
    </source>
</evidence>
<organism evidence="6 7">
    <name type="scientific">Sphagnum jensenii</name>
    <dbReference type="NCBI Taxonomy" id="128206"/>
    <lineage>
        <taxon>Eukaryota</taxon>
        <taxon>Viridiplantae</taxon>
        <taxon>Streptophyta</taxon>
        <taxon>Embryophyta</taxon>
        <taxon>Bryophyta</taxon>
        <taxon>Sphagnophytina</taxon>
        <taxon>Sphagnopsida</taxon>
        <taxon>Sphagnales</taxon>
        <taxon>Sphagnaceae</taxon>
        <taxon>Sphagnum</taxon>
    </lineage>
</organism>
<dbReference type="Gene3D" id="3.30.300.130">
    <property type="entry name" value="Fe-S cluster assembly (FSCA)"/>
    <property type="match status" value="1"/>
</dbReference>
<protein>
    <recommendedName>
        <fullName evidence="2">Nitrogen fixation protein NifU</fullName>
    </recommendedName>
</protein>
<dbReference type="Gene3D" id="3.90.1010.10">
    <property type="match status" value="1"/>
</dbReference>
<dbReference type="Pfam" id="PF01592">
    <property type="entry name" value="NifU_N"/>
    <property type="match status" value="1"/>
</dbReference>
<keyword evidence="7" id="KW-1185">Reference proteome</keyword>
<comment type="caution">
    <text evidence="6">The sequence shown here is derived from an EMBL/GenBank/DDBJ whole genome shotgun (WGS) entry which is preliminary data.</text>
</comment>
<dbReference type="InterPro" id="IPR001075">
    <property type="entry name" value="NIF_FeS_clus_asmbl_NifU_C"/>
</dbReference>
<accession>A0ABP0VAS9</accession>
<evidence type="ECO:0000313" key="6">
    <source>
        <dbReference type="EMBL" id="CAK9251056.1"/>
    </source>
</evidence>
<reference evidence="6" key="1">
    <citation type="submission" date="2024-02" db="EMBL/GenBank/DDBJ databases">
        <authorList>
            <consortium name="ELIXIR-Norway"/>
            <consortium name="Elixir Norway"/>
        </authorList>
    </citation>
    <scope>NUCLEOTIDE SEQUENCE</scope>
</reference>
<dbReference type="InterPro" id="IPR034904">
    <property type="entry name" value="FSCA_dom_sf"/>
</dbReference>
<evidence type="ECO:0000313" key="7">
    <source>
        <dbReference type="Proteomes" id="UP001497444"/>
    </source>
</evidence>
<dbReference type="SUPFAM" id="SSF117916">
    <property type="entry name" value="Fe-S cluster assembly (FSCA) domain-like"/>
    <property type="match status" value="1"/>
</dbReference>
<sequence length="262" mass="28680">MGLSSLTTSFPWSRYSKKMAVKIEQARCAGWFTKEEAEARLMRLAEGREGSVADGNAVVLYWLVDKDDGIIVDAKFQAYGQSVLIGAAEAVCELLIGKNYDQARRVSADLIDKQVRDRSDVPAFPKETYPHLNLILGAIDQAADQCTDIPFADTYVSTPIPADMAEIVPGGYPGWGELPLKKKIAVIEQVLDQDVRPYIALDAGGVSVLNLLNDRELVIAYQGSCTSCYSSVGTTLSYIQQVIRAKVHPDITVVPDMNMFPS</sequence>
<gene>
    <name evidence="6" type="ORF">CSSPJE1EN1_LOCUS26434</name>
</gene>
<dbReference type="SUPFAM" id="SSF82649">
    <property type="entry name" value="SufE/NifU"/>
    <property type="match status" value="1"/>
</dbReference>
<dbReference type="EMBL" id="CAXAQS010000306">
    <property type="protein sequence ID" value="CAK9251056.1"/>
    <property type="molecule type" value="Genomic_DNA"/>
</dbReference>
<comment type="similarity">
    <text evidence="1">Belongs to the NifU family.</text>
</comment>
<dbReference type="Pfam" id="PF01106">
    <property type="entry name" value="NifU"/>
    <property type="match status" value="1"/>
</dbReference>
<name>A0ABP0VAS9_9BRYO</name>
<evidence type="ECO:0000256" key="2">
    <source>
        <dbReference type="ARBA" id="ARBA00015278"/>
    </source>
</evidence>
<keyword evidence="3" id="KW-0535">Nitrogen fixation</keyword>
<proteinExistence type="inferred from homology"/>
<dbReference type="InterPro" id="IPR002871">
    <property type="entry name" value="NIF_FeS_clus_asmbl_NifU_N"/>
</dbReference>
<evidence type="ECO:0000256" key="3">
    <source>
        <dbReference type="ARBA" id="ARBA00023231"/>
    </source>
</evidence>
<feature type="domain" description="NIF system FeS cluster assembly NifU N-terminal" evidence="5">
    <location>
        <begin position="15"/>
        <end position="142"/>
    </location>
</feature>
<dbReference type="Proteomes" id="UP001497444">
    <property type="component" value="Unassembled WGS sequence"/>
</dbReference>
<evidence type="ECO:0000259" key="5">
    <source>
        <dbReference type="Pfam" id="PF01592"/>
    </source>
</evidence>